<organism evidence="2 3">
    <name type="scientific">Metarhizium anisopliae BRIP 53293</name>
    <dbReference type="NCBI Taxonomy" id="1291518"/>
    <lineage>
        <taxon>Eukaryota</taxon>
        <taxon>Fungi</taxon>
        <taxon>Dikarya</taxon>
        <taxon>Ascomycota</taxon>
        <taxon>Pezizomycotina</taxon>
        <taxon>Sordariomycetes</taxon>
        <taxon>Hypocreomycetidae</taxon>
        <taxon>Hypocreales</taxon>
        <taxon>Clavicipitaceae</taxon>
        <taxon>Metarhizium</taxon>
    </lineage>
</organism>
<dbReference type="Pfam" id="PF00646">
    <property type="entry name" value="F-box"/>
    <property type="match status" value="1"/>
</dbReference>
<evidence type="ECO:0000259" key="1">
    <source>
        <dbReference type="PROSITE" id="PS50181"/>
    </source>
</evidence>
<dbReference type="OrthoDB" id="2687876at2759"/>
<dbReference type="STRING" id="1291518.A0A0D9P546"/>
<dbReference type="EMBL" id="KE384725">
    <property type="protein sequence ID" value="KJK81407.1"/>
    <property type="molecule type" value="Genomic_DNA"/>
</dbReference>
<protein>
    <recommendedName>
        <fullName evidence="1">F-box domain-containing protein</fullName>
    </recommendedName>
</protein>
<name>A0A0D9P546_METAN</name>
<evidence type="ECO:0000313" key="2">
    <source>
        <dbReference type="EMBL" id="KJK81407.1"/>
    </source>
</evidence>
<keyword evidence="3" id="KW-1185">Reference proteome</keyword>
<dbReference type="InterPro" id="IPR036047">
    <property type="entry name" value="F-box-like_dom_sf"/>
</dbReference>
<evidence type="ECO:0000313" key="3">
    <source>
        <dbReference type="Proteomes" id="UP000054544"/>
    </source>
</evidence>
<dbReference type="PROSITE" id="PS50181">
    <property type="entry name" value="FBOX"/>
    <property type="match status" value="1"/>
</dbReference>
<gene>
    <name evidence="2" type="ORF">H634G_02665</name>
</gene>
<proteinExistence type="predicted"/>
<accession>A0A0D9P546</accession>
<sequence>MDASLLTPNQLHEYGYRKSRIIDHTLDDARLETRCPLDNGRHHGQPKYPAGRLDLLPTELIANVLLALDLPSLTAVRRVNRRAMSLVDSLHQYRRIFEHCPDILRAIVSIDAKHFDCADLFKTLCTTKCATCGRFGGYLYLITCKRVCYLCFTLDPLYFPVSATLATKRTGLSRKELKCLPHILGLPGRFSERNKVVRGRIMLLNRQSLRNRISSGSSQAFDDGLRQVDLTTREPRRFMSIISAPFFTSSRRSADWGFHCTKCIDNTEPATHFRNKYTESAFMDHMALFGINHGGKR</sequence>
<dbReference type="InterPro" id="IPR001810">
    <property type="entry name" value="F-box_dom"/>
</dbReference>
<dbReference type="Proteomes" id="UP000054544">
    <property type="component" value="Unassembled WGS sequence"/>
</dbReference>
<reference evidence="3" key="1">
    <citation type="journal article" date="2014" name="BMC Genomics">
        <title>The genome sequence of the biocontrol fungus Metarhizium anisopliae and comparative genomics of Metarhizium species.</title>
        <authorList>
            <person name="Pattemore J.A."/>
            <person name="Hane J.K."/>
            <person name="Williams A.H."/>
            <person name="Wilson B.A."/>
            <person name="Stodart B.J."/>
            <person name="Ash G.J."/>
        </authorList>
    </citation>
    <scope>NUCLEOTIDE SEQUENCE [LARGE SCALE GENOMIC DNA]</scope>
    <source>
        <strain evidence="3">BRIP 53293</strain>
    </source>
</reference>
<feature type="domain" description="F-box" evidence="1">
    <location>
        <begin position="50"/>
        <end position="96"/>
    </location>
</feature>
<dbReference type="AlphaFoldDB" id="A0A0D9P546"/>
<dbReference type="SUPFAM" id="SSF81383">
    <property type="entry name" value="F-box domain"/>
    <property type="match status" value="1"/>
</dbReference>